<keyword evidence="3" id="KW-1185">Reference proteome</keyword>
<dbReference type="Gene3D" id="3.40.630.30">
    <property type="match status" value="1"/>
</dbReference>
<dbReference type="AlphaFoldDB" id="A0A6V8K5M9"/>
<reference evidence="2 3" key="1">
    <citation type="submission" date="2020-03" db="EMBL/GenBank/DDBJ databases">
        <title>Whole genome shotgun sequence of Phytohabitans houttuyneae NBRC 108639.</title>
        <authorList>
            <person name="Komaki H."/>
            <person name="Tamura T."/>
        </authorList>
    </citation>
    <scope>NUCLEOTIDE SEQUENCE [LARGE SCALE GENOMIC DNA]</scope>
    <source>
        <strain evidence="2 3">NBRC 108639</strain>
    </source>
</reference>
<evidence type="ECO:0000313" key="2">
    <source>
        <dbReference type="EMBL" id="GFJ77711.1"/>
    </source>
</evidence>
<reference evidence="2 3" key="2">
    <citation type="submission" date="2020-03" db="EMBL/GenBank/DDBJ databases">
        <authorList>
            <person name="Ichikawa N."/>
            <person name="Kimura A."/>
            <person name="Kitahashi Y."/>
            <person name="Uohara A."/>
        </authorList>
    </citation>
    <scope>NUCLEOTIDE SEQUENCE [LARGE SCALE GENOMIC DNA]</scope>
    <source>
        <strain evidence="2 3">NBRC 108639</strain>
    </source>
</reference>
<evidence type="ECO:0000313" key="3">
    <source>
        <dbReference type="Proteomes" id="UP000482800"/>
    </source>
</evidence>
<dbReference type="PROSITE" id="PS51186">
    <property type="entry name" value="GNAT"/>
    <property type="match status" value="1"/>
</dbReference>
<sequence length="145" mass="16078">MDLHVTSFAHLDTRTLYELLRLRVDVFVVEQKCAYPELDGRDTEPETRHIWLSRDGAPVAYLRILADPGGVARVGRVVVTSAERGSGAAAQLMTAALEQIGDRPSVLDAQAHLVRFYERYGYVVTGPEFMEDGIPHVPMARASVK</sequence>
<proteinExistence type="predicted"/>
<dbReference type="Proteomes" id="UP000482800">
    <property type="component" value="Unassembled WGS sequence"/>
</dbReference>
<evidence type="ECO:0000259" key="1">
    <source>
        <dbReference type="PROSITE" id="PS51186"/>
    </source>
</evidence>
<comment type="caution">
    <text evidence="2">The sequence shown here is derived from an EMBL/GenBank/DDBJ whole genome shotgun (WGS) entry which is preliminary data.</text>
</comment>
<dbReference type="EMBL" id="BLPF01000001">
    <property type="protein sequence ID" value="GFJ77711.1"/>
    <property type="molecule type" value="Genomic_DNA"/>
</dbReference>
<dbReference type="RefSeq" id="WP_173055264.1">
    <property type="nucleotide sequence ID" value="NZ_BAABGO010000018.1"/>
</dbReference>
<name>A0A6V8K5M9_9ACTN</name>
<dbReference type="GO" id="GO:0016747">
    <property type="term" value="F:acyltransferase activity, transferring groups other than amino-acyl groups"/>
    <property type="evidence" value="ECO:0007669"/>
    <property type="project" value="InterPro"/>
</dbReference>
<gene>
    <name evidence="2" type="primary">elaA</name>
    <name evidence="2" type="ORF">Phou_018910</name>
</gene>
<accession>A0A6V8K5M9</accession>
<dbReference type="Pfam" id="PF13673">
    <property type="entry name" value="Acetyltransf_10"/>
    <property type="match status" value="1"/>
</dbReference>
<protein>
    <submittedName>
        <fullName evidence="2">ElaA protein</fullName>
    </submittedName>
</protein>
<dbReference type="SUPFAM" id="SSF55729">
    <property type="entry name" value="Acyl-CoA N-acyltransferases (Nat)"/>
    <property type="match status" value="1"/>
</dbReference>
<feature type="domain" description="N-acetyltransferase" evidence="1">
    <location>
        <begin position="6"/>
        <end position="144"/>
    </location>
</feature>
<organism evidence="2 3">
    <name type="scientific">Phytohabitans houttuyneae</name>
    <dbReference type="NCBI Taxonomy" id="1076126"/>
    <lineage>
        <taxon>Bacteria</taxon>
        <taxon>Bacillati</taxon>
        <taxon>Actinomycetota</taxon>
        <taxon>Actinomycetes</taxon>
        <taxon>Micromonosporales</taxon>
        <taxon>Micromonosporaceae</taxon>
    </lineage>
</organism>
<dbReference type="InterPro" id="IPR000182">
    <property type="entry name" value="GNAT_dom"/>
</dbReference>
<dbReference type="InterPro" id="IPR016181">
    <property type="entry name" value="Acyl_CoA_acyltransferase"/>
</dbReference>